<dbReference type="GO" id="GO:0051539">
    <property type="term" value="F:4 iron, 4 sulfur cluster binding"/>
    <property type="evidence" value="ECO:0007669"/>
    <property type="project" value="UniProtKB-KW"/>
</dbReference>
<accession>A0AAV1A0I6</accession>
<keyword evidence="7" id="KW-0411">Iron-sulfur</keyword>
<keyword evidence="4" id="KW-0004">4Fe-4S</keyword>
<dbReference type="GO" id="GO:0141166">
    <property type="term" value="P:chromosomal 5-methylcytosine DNA demethylation pathway"/>
    <property type="evidence" value="ECO:0007669"/>
    <property type="project" value="InterPro"/>
</dbReference>
<organism evidence="12 13">
    <name type="scientific">Vicia faba</name>
    <name type="common">Broad bean</name>
    <name type="synonym">Faba vulgaris</name>
    <dbReference type="NCBI Taxonomy" id="3906"/>
    <lineage>
        <taxon>Eukaryota</taxon>
        <taxon>Viridiplantae</taxon>
        <taxon>Streptophyta</taxon>
        <taxon>Embryophyta</taxon>
        <taxon>Tracheophyta</taxon>
        <taxon>Spermatophyta</taxon>
        <taxon>Magnoliopsida</taxon>
        <taxon>eudicotyledons</taxon>
        <taxon>Gunneridae</taxon>
        <taxon>Pentapetalae</taxon>
        <taxon>rosids</taxon>
        <taxon>fabids</taxon>
        <taxon>Fabales</taxon>
        <taxon>Fabaceae</taxon>
        <taxon>Papilionoideae</taxon>
        <taxon>50 kb inversion clade</taxon>
        <taxon>NPAAA clade</taxon>
        <taxon>Hologalegina</taxon>
        <taxon>IRL clade</taxon>
        <taxon>Fabeae</taxon>
        <taxon>Vicia</taxon>
    </lineage>
</organism>
<dbReference type="SMART" id="SM00478">
    <property type="entry name" value="ENDO3c"/>
    <property type="match status" value="1"/>
</dbReference>
<evidence type="ECO:0000256" key="2">
    <source>
        <dbReference type="ARBA" id="ARBA00004123"/>
    </source>
</evidence>
<name>A0AAV1A0I6_VICFA</name>
<evidence type="ECO:0000256" key="5">
    <source>
        <dbReference type="ARBA" id="ARBA00022723"/>
    </source>
</evidence>
<feature type="compositionally biased region" description="Basic and acidic residues" evidence="10">
    <location>
        <begin position="681"/>
        <end position="690"/>
    </location>
</feature>
<comment type="similarity">
    <text evidence="3">Belongs to the DNA glycosylase family. DEMETER subfamily.</text>
</comment>
<reference evidence="12 13" key="1">
    <citation type="submission" date="2023-01" db="EMBL/GenBank/DDBJ databases">
        <authorList>
            <person name="Kreplak J."/>
        </authorList>
    </citation>
    <scope>NUCLEOTIDE SEQUENCE [LARGE SCALE GENOMIC DNA]</scope>
</reference>
<dbReference type="Gene3D" id="1.10.1670.10">
    <property type="entry name" value="Helix-hairpin-Helix base-excision DNA repair enzymes (C-terminal)"/>
    <property type="match status" value="1"/>
</dbReference>
<evidence type="ECO:0000256" key="3">
    <source>
        <dbReference type="ARBA" id="ARBA00005646"/>
    </source>
</evidence>
<comment type="subcellular location">
    <subcellularLocation>
        <location evidence="2">Nucleus</location>
    </subcellularLocation>
</comment>
<evidence type="ECO:0000256" key="9">
    <source>
        <dbReference type="ARBA" id="ARBA00023242"/>
    </source>
</evidence>
<dbReference type="InterPro" id="IPR023170">
    <property type="entry name" value="HhH_base_excis_C"/>
</dbReference>
<evidence type="ECO:0000256" key="6">
    <source>
        <dbReference type="ARBA" id="ARBA00023004"/>
    </source>
</evidence>
<dbReference type="GO" id="GO:0005634">
    <property type="term" value="C:nucleus"/>
    <property type="evidence" value="ECO:0007669"/>
    <property type="project" value="UniProtKB-SubCell"/>
</dbReference>
<dbReference type="Pfam" id="PF15628">
    <property type="entry name" value="RRM_DME"/>
    <property type="match status" value="1"/>
</dbReference>
<feature type="region of interest" description="Disordered" evidence="10">
    <location>
        <begin position="1171"/>
        <end position="1221"/>
    </location>
</feature>
<dbReference type="InterPro" id="IPR028924">
    <property type="entry name" value="Perm-CXXC"/>
</dbReference>
<protein>
    <recommendedName>
        <fullName evidence="11">HhH-GPD domain-containing protein</fullName>
    </recommendedName>
</protein>
<proteinExistence type="inferred from homology"/>
<feature type="region of interest" description="Disordered" evidence="10">
    <location>
        <begin position="1255"/>
        <end position="1295"/>
    </location>
</feature>
<evidence type="ECO:0000256" key="10">
    <source>
        <dbReference type="SAM" id="MobiDB-lite"/>
    </source>
</evidence>
<dbReference type="GO" id="GO:0035514">
    <property type="term" value="F:DNA demethylase activity"/>
    <property type="evidence" value="ECO:0007669"/>
    <property type="project" value="InterPro"/>
</dbReference>
<dbReference type="Proteomes" id="UP001157006">
    <property type="component" value="Chromosome 3"/>
</dbReference>
<comment type="cofactor">
    <cofactor evidence="1">
        <name>[4Fe-4S] cluster</name>
        <dbReference type="ChEBI" id="CHEBI:49883"/>
    </cofactor>
</comment>
<keyword evidence="8" id="KW-0238">DNA-binding</keyword>
<feature type="compositionally biased region" description="Polar residues" evidence="10">
    <location>
        <begin position="971"/>
        <end position="984"/>
    </location>
</feature>
<gene>
    <name evidence="12" type="ORF">VFH_III113200</name>
</gene>
<feature type="compositionally biased region" description="Polar residues" evidence="10">
    <location>
        <begin position="1172"/>
        <end position="1186"/>
    </location>
</feature>
<dbReference type="GO" id="GO:0006284">
    <property type="term" value="P:base-excision repair"/>
    <property type="evidence" value="ECO:0007669"/>
    <property type="project" value="InterPro"/>
</dbReference>
<dbReference type="PANTHER" id="PTHR46213:SF24">
    <property type="entry name" value="HHH-GPD DOMAIN-CONTAINING PROTEIN"/>
    <property type="match status" value="1"/>
</dbReference>
<dbReference type="InterPro" id="IPR003651">
    <property type="entry name" value="Endonuclease3_FeS-loop_motif"/>
</dbReference>
<dbReference type="Pfam" id="PF15629">
    <property type="entry name" value="Perm-CXXC"/>
    <property type="match status" value="1"/>
</dbReference>
<feature type="domain" description="HhH-GPD" evidence="11">
    <location>
        <begin position="1305"/>
        <end position="1470"/>
    </location>
</feature>
<evidence type="ECO:0000256" key="1">
    <source>
        <dbReference type="ARBA" id="ARBA00001966"/>
    </source>
</evidence>
<dbReference type="SMART" id="SM00525">
    <property type="entry name" value="FES"/>
    <property type="match status" value="1"/>
</dbReference>
<evidence type="ECO:0000313" key="12">
    <source>
        <dbReference type="EMBL" id="CAI8604034.1"/>
    </source>
</evidence>
<keyword evidence="13" id="KW-1185">Reference proteome</keyword>
<feature type="compositionally biased region" description="Polar residues" evidence="10">
    <location>
        <begin position="617"/>
        <end position="629"/>
    </location>
</feature>
<evidence type="ECO:0000313" key="13">
    <source>
        <dbReference type="Proteomes" id="UP001157006"/>
    </source>
</evidence>
<keyword evidence="5" id="KW-0479">Metal-binding</keyword>
<feature type="region of interest" description="Disordered" evidence="10">
    <location>
        <begin position="355"/>
        <end position="397"/>
    </location>
</feature>
<dbReference type="PANTHER" id="PTHR46213">
    <property type="entry name" value="TRANSCRIPTIONAL ACTIVATOR DEMETER"/>
    <property type="match status" value="1"/>
</dbReference>
<dbReference type="GO" id="GO:0003677">
    <property type="term" value="F:DNA binding"/>
    <property type="evidence" value="ECO:0007669"/>
    <property type="project" value="UniProtKB-KW"/>
</dbReference>
<dbReference type="InterPro" id="IPR028925">
    <property type="entry name" value="RRM_DME"/>
</dbReference>
<feature type="compositionally biased region" description="Basic and acidic residues" evidence="10">
    <location>
        <begin position="1281"/>
        <end position="1295"/>
    </location>
</feature>
<keyword evidence="9" id="KW-0539">Nucleus</keyword>
<dbReference type="GO" id="GO:0019104">
    <property type="term" value="F:DNA N-glycosylase activity"/>
    <property type="evidence" value="ECO:0007669"/>
    <property type="project" value="InterPro"/>
</dbReference>
<dbReference type="GO" id="GO:0046872">
    <property type="term" value="F:metal ion binding"/>
    <property type="evidence" value="ECO:0007669"/>
    <property type="project" value="UniProtKB-KW"/>
</dbReference>
<dbReference type="EMBL" id="OX451738">
    <property type="protein sequence ID" value="CAI8604034.1"/>
    <property type="molecule type" value="Genomic_DNA"/>
</dbReference>
<dbReference type="SUPFAM" id="SSF48150">
    <property type="entry name" value="DNA-glycosylase"/>
    <property type="match status" value="1"/>
</dbReference>
<evidence type="ECO:0000256" key="4">
    <source>
        <dbReference type="ARBA" id="ARBA00022485"/>
    </source>
</evidence>
<evidence type="ECO:0000256" key="8">
    <source>
        <dbReference type="ARBA" id="ARBA00023125"/>
    </source>
</evidence>
<keyword evidence="6" id="KW-0408">Iron</keyword>
<feature type="region of interest" description="Disordered" evidence="10">
    <location>
        <begin position="960"/>
        <end position="993"/>
    </location>
</feature>
<dbReference type="InterPro" id="IPR003265">
    <property type="entry name" value="HhH-GPD_domain"/>
</dbReference>
<dbReference type="InterPro" id="IPR044811">
    <property type="entry name" value="DME/ROS1"/>
</dbReference>
<feature type="region of interest" description="Disordered" evidence="10">
    <location>
        <begin position="603"/>
        <end position="629"/>
    </location>
</feature>
<dbReference type="CDD" id="cd00056">
    <property type="entry name" value="ENDO3c"/>
    <property type="match status" value="1"/>
</dbReference>
<dbReference type="InterPro" id="IPR011257">
    <property type="entry name" value="DNA_glycosylase"/>
</dbReference>
<feature type="compositionally biased region" description="Basic residues" evidence="10">
    <location>
        <begin position="656"/>
        <end position="672"/>
    </location>
</feature>
<sequence length="1822" mass="207185">MNEQNSRISMMNFSEQLLGQDGKQYQINNRWVPITPEKPIQIRTNTISDWPTNQMRRTNYQEYPVHGNDYMNKMLLHYHGPYQNPRLTGQTSQIGEYNNFGGNSVNRNSAINQIADSYTQARHYENNGLNNHRLELLLKKNATDIAAANRNLDSSINMAAINPLLPKFYPKSSSDVSYSCAASDNVYREVNRFLIPNRNSEFKGSNTNNLLNNDIHCSVSNQMKGIFSDASYGDTYPEHYFNYVPNAEVDTITSFTNSLQSIPKTMDQLKFVENQFVRLHELSCDLDNNAIAESTSHEKDFAPCTENEIQEYCDGLLQQIVDSSSAVISTSHGDQKSSVSNICDKVSNEIFDLNKTPEQKVPRRRKHRPKVIREAKPKRNTNPASQKTEIKEKTRRKRKIIAKTATTPEACVIKDMCDSTAATTRSCRRALNFDLENSSHESQSSMVFQQEIYHINEKAFNTTSDYKVKEMHSGANIKYDPNSPLMIGQQDDLAVGHQQPSNTDDIPLLLKGKVTNPFFSERESTIILSETTEKQIAKFPVIEKRPAQGKSSVWQERNSGCMEQYINENEIGNTLFQSETCFENTQETGELIFENTFQLLNNHSNSNEAKGSKRKYSNSTKNQSYSSRNPLGASLCQEILQVDENFKGTTLAKGFLKKNKRKRTQSKLHSKVRGGSSSQIKPKDDSQKVRKEGKMIQSHNEETTNCCIESNRFVKKQTRGARTGDSFAISGERRPVYPTLMDSITCQLNSLHLNGSNTSEMEGQKALVPYKGDGSIVPYQEFEFEKKRKPRPKVDLDPETERTWKLLMGIEGSEDLEGADKKKEKWWEEERNVFRGRADSFIARMHLVQGDRRFSKWKGSVVDSVIGVFLTQNVSDHLSSSAFMSLAARFPLKSKSSDVVTHTSVDEPQHCIENQAHIIALYEKGKLNPPTYYIDFEMPRHTGEFLRDSKTSRINESLIKPNNHSSEEEILSSQDSLDSSVTQDTRIRSNTESEVRNSVCEPSKAQFLTSTNSLEVEKTTMFQEFYHSVNGVSLLEERTNGKLQQHVKQSSRVGTNNIHNFHSTSGRPCSFGNPQKQQLLVAPSTNYESYYSYIQGLDTFQMNGEEFPWPDTVSIHNEFQDNSYMRFGINGVGDSVIKPTEMQHGNGISGSPELPTMNPYRPLSKHSAFIGDTSQSRSHTNYNQHSPNHHLEGQKTFQSESKTYVESSNKSHRLGKDHAGNDPINILMCAEEVFDSEKIISPETRQVCSDNIQAEKKAKKQVSPGQKDKEGKLKVRKERKTKPEANKKHEDDWDKLRKEVEENGTKIERNADTMDSLDYEAIRCASVKEISDAIKERGMNNMLAERIKEFLNRLVREHGNIDLEWLRHAPPDKVKDYLLSMRGLGLKSVECVRLLTLHHLAFPVDTNVGRIAVRLGWVPLQPLPEKLQIHLLELYPVLESIQKYLWPRLCKLDQRTLYELHYQMITFGKVFCTKKKPNCNACPMRAECRHFASAFASARLALPGPEEKQIVSMPVPIAEERNPPNLNLVILSLPGNNTSIEACPQSKQCEPIIEEPATPEQSTEALESDIEDFFWEDPDEIPTINVNLEVFAKSLQNHMQEHEGDQSKALVAWNPQSASIPTPKLKNVSRLRTEHQVYELPDSHPLLEKMDKREPDDPSPYLLAIWSPGETANSIEPPQRKCGSQDSTSLCNDNTCFSCNSIREANSQIVRGTILIPCRTATRGSFPLNGTYFQVNELFADHASSIKPIDIPRAWIWNLPRRTVYFGTSVSSIFKGLSTQEIQHCFWRGFVCVRGFDQQKRAPRPLFARFHFIESKVAKTKK</sequence>
<evidence type="ECO:0000256" key="7">
    <source>
        <dbReference type="ARBA" id="ARBA00023014"/>
    </source>
</evidence>
<evidence type="ECO:0000259" key="11">
    <source>
        <dbReference type="SMART" id="SM00478"/>
    </source>
</evidence>
<dbReference type="FunFam" id="1.10.1670.10:FF:000004">
    <property type="entry name" value="DNA glycosylase/AP lyase ROS1"/>
    <property type="match status" value="1"/>
</dbReference>
<dbReference type="GO" id="GO:0003906">
    <property type="term" value="F:DNA-(apurinic or apyrimidinic site) endonuclease activity"/>
    <property type="evidence" value="ECO:0007669"/>
    <property type="project" value="UniProtKB-ARBA"/>
</dbReference>
<feature type="compositionally biased region" description="Polar residues" evidence="10">
    <location>
        <begin position="1195"/>
        <end position="1208"/>
    </location>
</feature>
<feature type="region of interest" description="Disordered" evidence="10">
    <location>
        <begin position="656"/>
        <end position="690"/>
    </location>
</feature>